<comment type="caution">
    <text evidence="1">The sequence shown here is derived from an EMBL/GenBank/DDBJ whole genome shotgun (WGS) entry which is preliminary data.</text>
</comment>
<dbReference type="EMBL" id="JAHRIN010017306">
    <property type="protein sequence ID" value="MEQ2197076.1"/>
    <property type="molecule type" value="Genomic_DNA"/>
</dbReference>
<sequence>MLLLIGDKFQTSENTSVKMPSWTRALLGLRSTAKFSLLWHQQMISWTEALHDCERVEKIMSPTSWVGHECKDSTCLLLLNSTHWLPAHS</sequence>
<protein>
    <submittedName>
        <fullName evidence="1">Uncharacterized protein</fullName>
    </submittedName>
</protein>
<dbReference type="Proteomes" id="UP001434883">
    <property type="component" value="Unassembled WGS sequence"/>
</dbReference>
<evidence type="ECO:0000313" key="1">
    <source>
        <dbReference type="EMBL" id="MEQ2197076.1"/>
    </source>
</evidence>
<evidence type="ECO:0000313" key="2">
    <source>
        <dbReference type="Proteomes" id="UP001434883"/>
    </source>
</evidence>
<keyword evidence="2" id="KW-1185">Reference proteome</keyword>
<name>A0ABV0QNV1_9TELE</name>
<proteinExistence type="predicted"/>
<gene>
    <name evidence="1" type="ORF">XENOCAPTIV_022464</name>
</gene>
<accession>A0ABV0QNV1</accession>
<reference evidence="1 2" key="1">
    <citation type="submission" date="2021-06" db="EMBL/GenBank/DDBJ databases">
        <authorList>
            <person name="Palmer J.M."/>
        </authorList>
    </citation>
    <scope>NUCLEOTIDE SEQUENCE [LARGE SCALE GENOMIC DNA]</scope>
    <source>
        <strain evidence="1 2">XC_2019</strain>
        <tissue evidence="1">Muscle</tissue>
    </source>
</reference>
<organism evidence="1 2">
    <name type="scientific">Xenoophorus captivus</name>
    <dbReference type="NCBI Taxonomy" id="1517983"/>
    <lineage>
        <taxon>Eukaryota</taxon>
        <taxon>Metazoa</taxon>
        <taxon>Chordata</taxon>
        <taxon>Craniata</taxon>
        <taxon>Vertebrata</taxon>
        <taxon>Euteleostomi</taxon>
        <taxon>Actinopterygii</taxon>
        <taxon>Neopterygii</taxon>
        <taxon>Teleostei</taxon>
        <taxon>Neoteleostei</taxon>
        <taxon>Acanthomorphata</taxon>
        <taxon>Ovalentaria</taxon>
        <taxon>Atherinomorphae</taxon>
        <taxon>Cyprinodontiformes</taxon>
        <taxon>Goodeidae</taxon>
        <taxon>Xenoophorus</taxon>
    </lineage>
</organism>